<evidence type="ECO:0000313" key="2">
    <source>
        <dbReference type="Proteomes" id="UP001497535"/>
    </source>
</evidence>
<sequence length="70" mass="7617">MKICNLIILNSFFIQNFSLLYGMHPGEGPSGSQSGWINFGGGSVSQSGWINSGQELQQLVEENVCIIIAR</sequence>
<dbReference type="Proteomes" id="UP001497535">
    <property type="component" value="Unassembled WGS sequence"/>
</dbReference>
<proteinExistence type="predicted"/>
<reference evidence="1" key="1">
    <citation type="submission" date="2023-11" db="EMBL/GenBank/DDBJ databases">
        <authorList>
            <person name="Poullet M."/>
        </authorList>
    </citation>
    <scope>NUCLEOTIDE SEQUENCE</scope>
    <source>
        <strain evidence="1">E1834</strain>
    </source>
</reference>
<keyword evidence="2" id="KW-1185">Reference proteome</keyword>
<comment type="caution">
    <text evidence="1">The sequence shown here is derived from an EMBL/GenBank/DDBJ whole genome shotgun (WGS) entry which is preliminary data.</text>
</comment>
<accession>A0ACB0YNM2</accession>
<dbReference type="EMBL" id="CAVMJV010000015">
    <property type="protein sequence ID" value="CAK5054070.1"/>
    <property type="molecule type" value="Genomic_DNA"/>
</dbReference>
<gene>
    <name evidence="1" type="ORF">MENTE1834_LOCUS14304</name>
</gene>
<evidence type="ECO:0000313" key="1">
    <source>
        <dbReference type="EMBL" id="CAK5054070.1"/>
    </source>
</evidence>
<name>A0ACB0YNM2_MELEN</name>
<protein>
    <submittedName>
        <fullName evidence="1">Uncharacterized protein</fullName>
    </submittedName>
</protein>
<organism evidence="1 2">
    <name type="scientific">Meloidogyne enterolobii</name>
    <name type="common">Root-knot nematode worm</name>
    <name type="synonym">Meloidogyne mayaguensis</name>
    <dbReference type="NCBI Taxonomy" id="390850"/>
    <lineage>
        <taxon>Eukaryota</taxon>
        <taxon>Metazoa</taxon>
        <taxon>Ecdysozoa</taxon>
        <taxon>Nematoda</taxon>
        <taxon>Chromadorea</taxon>
        <taxon>Rhabditida</taxon>
        <taxon>Tylenchina</taxon>
        <taxon>Tylenchomorpha</taxon>
        <taxon>Tylenchoidea</taxon>
        <taxon>Meloidogynidae</taxon>
        <taxon>Meloidogyninae</taxon>
        <taxon>Meloidogyne</taxon>
    </lineage>
</organism>